<evidence type="ECO:0000256" key="2">
    <source>
        <dbReference type="ARBA" id="ARBA00004115"/>
    </source>
</evidence>
<keyword evidence="9 10" id="KW-0472">Membrane</keyword>
<reference evidence="12" key="1">
    <citation type="submission" date="2017-04" db="EMBL/GenBank/DDBJ databases">
        <title>Plasmodium gonderi genome.</title>
        <authorList>
            <person name="Arisue N."/>
            <person name="Honma H."/>
            <person name="Kawai S."/>
            <person name="Tougan T."/>
            <person name="Tanabe K."/>
            <person name="Horii T."/>
        </authorList>
    </citation>
    <scope>NUCLEOTIDE SEQUENCE [LARGE SCALE GENOMIC DNA]</scope>
    <source>
        <strain evidence="12">ATCC 30045</strain>
    </source>
</reference>
<dbReference type="GO" id="GO:0008250">
    <property type="term" value="C:oligosaccharyltransferase complex"/>
    <property type="evidence" value="ECO:0007669"/>
    <property type="project" value="UniProtKB-UniRule"/>
</dbReference>
<dbReference type="PANTHER" id="PTHR21049:SF0">
    <property type="entry name" value="DOLICHYL-DIPHOSPHOOLIGOSACCHARIDE--PROTEIN GLYCOSYLTRANSFERASE SUBUNIT 1"/>
    <property type="match status" value="1"/>
</dbReference>
<evidence type="ECO:0000256" key="7">
    <source>
        <dbReference type="ARBA" id="ARBA00022824"/>
    </source>
</evidence>
<keyword evidence="7 10" id="KW-0256">Endoplasmic reticulum</keyword>
<feature type="transmembrane region" description="Helical" evidence="10">
    <location>
        <begin position="505"/>
        <end position="522"/>
    </location>
</feature>
<dbReference type="EMBL" id="BDQF01000009">
    <property type="protein sequence ID" value="GAW80705.1"/>
    <property type="molecule type" value="Genomic_DNA"/>
</dbReference>
<dbReference type="Proteomes" id="UP000195521">
    <property type="component" value="Unassembled WGS sequence"/>
</dbReference>
<keyword evidence="6 10" id="KW-0732">Signal</keyword>
<dbReference type="OrthoDB" id="310030at2759"/>
<keyword evidence="8 10" id="KW-1133">Transmembrane helix</keyword>
<evidence type="ECO:0000313" key="11">
    <source>
        <dbReference type="EMBL" id="GAW80705.1"/>
    </source>
</evidence>
<comment type="similarity">
    <text evidence="4 10">Belongs to the OST1 family.</text>
</comment>
<dbReference type="GeneID" id="39747421"/>
<dbReference type="InterPro" id="IPR007676">
    <property type="entry name" value="Ribophorin_I"/>
</dbReference>
<dbReference type="PANTHER" id="PTHR21049">
    <property type="entry name" value="RIBOPHORIN I"/>
    <property type="match status" value="1"/>
</dbReference>
<gene>
    <name evidence="11" type="ORF">PGO_082710</name>
</gene>
<sequence>MKFMKLLLINVLLIFFARGKLNLKQYTNLVELDIQFLNTYKNELKEKYVGNDNCITYVHITKYFHLKKNHVEIIIRGDLKNKSDKTVDNFIFFLPYHEAFQATTLHVKDKNENHLRYQILKEVQDNGKGIKVDPFNEDYDLEQFQVKVYKVMLNKKLHKNEKISVEYAYSIGQAYYPFPVDISLMENQNLLFYFSSKILLPYNVEEKEEIKIFLCRNCTIVQMEDHNFLKNFEKMNDDTYFYEKKKKNELNAFSLGYKVLFYFQSNNNLGYFEKVVKDIKISQLGYIYEKEEYILHNNAARVNKFDRYILSDLENKHTSGEKEPKNEQTTIIYSMKSKINYDIYEYEYFDDIGKIYLIRAEEIYDKKKEKSLIQFDIRPRYPLLGGWRAHFFNAFYHHSNLYQVKNKKNYYAYKIDISPSIKSFFIKQLNVRIFLPPFSEDVSIISRDDNINILTSSKKEWLDWFTFRNVIEIQIEKFFPQIDENYYQNMLVMYKFRFFNIFRKPILIIFILFLVILLFFFLRGLTFEFNTENENLARKEHAEHKVFLEKCKELYENLSYISDKLIQSLSNLTPQEKMHLKKELLEGEEKWTYDFIYFTNEFYRNFENTTKKQTMQNYLDRCFNYHVIVKKYFEAQLLNDLNINLKEIAQAEKELMLLLKYI</sequence>
<evidence type="ECO:0000256" key="8">
    <source>
        <dbReference type="ARBA" id="ARBA00022989"/>
    </source>
</evidence>
<evidence type="ECO:0000256" key="3">
    <source>
        <dbReference type="ARBA" id="ARBA00004922"/>
    </source>
</evidence>
<evidence type="ECO:0000256" key="6">
    <source>
        <dbReference type="ARBA" id="ARBA00022729"/>
    </source>
</evidence>
<comment type="function">
    <text evidence="1 10">Subunit of the oligosaccharyl transferase (OST) complex that catalyzes the initial transfer of a defined glycan (Glc(3)Man(9)GlcNAc(2) in eukaryotes) from the lipid carrier dolichol-pyrophosphate to an asparagine residue within an Asn-X-Ser/Thr consensus motif in nascent polypeptide chains, the first step in protein N-glycosylation. N-glycosylation occurs cotranslationally and the complex associates with the Sec61 complex at the channel-forming translocon complex that mediates protein translocation across the endoplasmic reticulum (ER). All subunits are required for a maximal enzyme activity.</text>
</comment>
<comment type="subcellular location">
    <subcellularLocation>
        <location evidence="2 10">Endoplasmic reticulum membrane</location>
        <topology evidence="2 10">Single-pass type I membrane protein</topology>
    </subcellularLocation>
</comment>
<proteinExistence type="inferred from homology"/>
<feature type="chain" id="PRO_5011821097" description="Dolichyl-diphosphooligosaccharide--protein glycosyltransferase subunit 1" evidence="10">
    <location>
        <begin position="20"/>
        <end position="662"/>
    </location>
</feature>
<dbReference type="RefSeq" id="XP_028543294.1">
    <property type="nucleotide sequence ID" value="XM_028687493.1"/>
</dbReference>
<feature type="signal peptide" evidence="10">
    <location>
        <begin position="1"/>
        <end position="19"/>
    </location>
</feature>
<evidence type="ECO:0000256" key="4">
    <source>
        <dbReference type="ARBA" id="ARBA00008905"/>
    </source>
</evidence>
<comment type="pathway">
    <text evidence="3 10">Protein modification; protein glycosylation.</text>
</comment>
<organism evidence="11 12">
    <name type="scientific">Plasmodium gonderi</name>
    <dbReference type="NCBI Taxonomy" id="77519"/>
    <lineage>
        <taxon>Eukaryota</taxon>
        <taxon>Sar</taxon>
        <taxon>Alveolata</taxon>
        <taxon>Apicomplexa</taxon>
        <taxon>Aconoidasida</taxon>
        <taxon>Haemosporida</taxon>
        <taxon>Plasmodiidae</taxon>
        <taxon>Plasmodium</taxon>
        <taxon>Plasmodium (Plasmodium)</taxon>
    </lineage>
</organism>
<keyword evidence="12" id="KW-1185">Reference proteome</keyword>
<protein>
    <recommendedName>
        <fullName evidence="10">Dolichyl-diphosphooligosaccharide--protein glycosyltransferase subunit 1</fullName>
    </recommendedName>
</protein>
<name>A0A1Y1JH91_PLAGO</name>
<dbReference type="OMA" id="YAYKIDI"/>
<evidence type="ECO:0000256" key="9">
    <source>
        <dbReference type="ARBA" id="ARBA00023136"/>
    </source>
</evidence>
<dbReference type="Pfam" id="PF04597">
    <property type="entry name" value="Ribophorin_I"/>
    <property type="match status" value="1"/>
</dbReference>
<evidence type="ECO:0000313" key="12">
    <source>
        <dbReference type="Proteomes" id="UP000195521"/>
    </source>
</evidence>
<evidence type="ECO:0000256" key="5">
    <source>
        <dbReference type="ARBA" id="ARBA00022692"/>
    </source>
</evidence>
<accession>A0A1Y1JH91</accession>
<comment type="subunit">
    <text evidence="10">Component of the oligosaccharyltransferase (OST) complex.</text>
</comment>
<evidence type="ECO:0000256" key="1">
    <source>
        <dbReference type="ARBA" id="ARBA00002791"/>
    </source>
</evidence>
<dbReference type="UniPathway" id="UPA00378"/>
<comment type="caution">
    <text evidence="11">The sequence shown here is derived from an EMBL/GenBank/DDBJ whole genome shotgun (WGS) entry which is preliminary data.</text>
</comment>
<dbReference type="GO" id="GO:0018279">
    <property type="term" value="P:protein N-linked glycosylation via asparagine"/>
    <property type="evidence" value="ECO:0007669"/>
    <property type="project" value="TreeGrafter"/>
</dbReference>
<keyword evidence="5 10" id="KW-0812">Transmembrane</keyword>
<dbReference type="AlphaFoldDB" id="A0A1Y1JH91"/>
<evidence type="ECO:0000256" key="10">
    <source>
        <dbReference type="RuleBase" id="RU361143"/>
    </source>
</evidence>